<dbReference type="PANTHER" id="PTHR48043:SF143">
    <property type="entry name" value="UDP-GLUCURONOSYLTRANSFERASE"/>
    <property type="match status" value="1"/>
</dbReference>
<evidence type="ECO:0000256" key="5">
    <source>
        <dbReference type="ARBA" id="ARBA00047475"/>
    </source>
</evidence>
<name>A0ABD2LW21_9BILA</name>
<keyword evidence="6" id="KW-1133">Transmembrane helix</keyword>
<dbReference type="PANTHER" id="PTHR48043">
    <property type="entry name" value="EG:EG0003.4 PROTEIN-RELATED"/>
    <property type="match status" value="1"/>
</dbReference>
<dbReference type="SUPFAM" id="SSF53756">
    <property type="entry name" value="UDP-Glycosyltransferase/glycogen phosphorylase"/>
    <property type="match status" value="1"/>
</dbReference>
<evidence type="ECO:0000256" key="6">
    <source>
        <dbReference type="SAM" id="Phobius"/>
    </source>
</evidence>
<dbReference type="GO" id="GO:0015020">
    <property type="term" value="F:glucuronosyltransferase activity"/>
    <property type="evidence" value="ECO:0007669"/>
    <property type="project" value="UniProtKB-EC"/>
</dbReference>
<organism evidence="7 8">
    <name type="scientific">Heterodera trifolii</name>
    <dbReference type="NCBI Taxonomy" id="157864"/>
    <lineage>
        <taxon>Eukaryota</taxon>
        <taxon>Metazoa</taxon>
        <taxon>Ecdysozoa</taxon>
        <taxon>Nematoda</taxon>
        <taxon>Chromadorea</taxon>
        <taxon>Rhabditida</taxon>
        <taxon>Tylenchina</taxon>
        <taxon>Tylenchomorpha</taxon>
        <taxon>Tylenchoidea</taxon>
        <taxon>Heteroderidae</taxon>
        <taxon>Heteroderinae</taxon>
        <taxon>Heterodera</taxon>
    </lineage>
</organism>
<dbReference type="EMBL" id="JBICBT010000258">
    <property type="protein sequence ID" value="KAL3119052.1"/>
    <property type="molecule type" value="Genomic_DNA"/>
</dbReference>
<dbReference type="InterPro" id="IPR050271">
    <property type="entry name" value="UDP-glycosyltransferase"/>
</dbReference>
<comment type="caution">
    <text evidence="7">The sequence shown here is derived from an EMBL/GenBank/DDBJ whole genome shotgun (WGS) entry which is preliminary data.</text>
</comment>
<dbReference type="InterPro" id="IPR002213">
    <property type="entry name" value="UDP_glucos_trans"/>
</dbReference>
<keyword evidence="8" id="KW-1185">Reference proteome</keyword>
<evidence type="ECO:0000313" key="7">
    <source>
        <dbReference type="EMBL" id="KAL3119052.1"/>
    </source>
</evidence>
<dbReference type="Pfam" id="PF00201">
    <property type="entry name" value="UDPGT"/>
    <property type="match status" value="1"/>
</dbReference>
<evidence type="ECO:0000256" key="4">
    <source>
        <dbReference type="ARBA" id="ARBA00022679"/>
    </source>
</evidence>
<dbReference type="AlphaFoldDB" id="A0ABD2LW21"/>
<keyword evidence="6" id="KW-0472">Membrane</keyword>
<evidence type="ECO:0000313" key="8">
    <source>
        <dbReference type="Proteomes" id="UP001620626"/>
    </source>
</evidence>
<proteinExistence type="inferred from homology"/>
<dbReference type="CDD" id="cd03784">
    <property type="entry name" value="GT1_Gtf-like"/>
    <property type="match status" value="1"/>
</dbReference>
<sequence length="551" mass="62192">MYSFHAYVPILLFLLVFLATFALPIGAYKVLIFSQTFTRSHVMLNARVAQTLAADGHNVTIVEVEFIEPLANFSGSVARGVRKIGVSGQHMEAGKEQWAQLLHETLKPWTAWKMLTNAWGERNEKLQRVFNSACEKFVDGNGDLLEALKGDQFDLFIGGQINFCGSALSQLLAIPVHVLLASCPLQEHVTSVFGLHSPSSYVPSIYGVAYTDKMSLFERFVNSIAQKIYENVFIYGMDDLTTKFRRKFGDQLRSVREIVRESPLVFVNVDEFTDFPRPLFPNFIFIGGLELEGTPELKALQEPYKSELLKGRKGVVFFSMGSAVKTDVLPAPFMKNVIGAFAELPDWHFIVKIEQDDEQSRRMAENVPNICLTSWAPQHAILSHPRLRLFITHGGYNSLLEGAQSGTPVLSIGFFADQRRNALVAQRNGWGRAFENWKLLEGTNEFRETVREMLEEDNEQLSRAAKRVKTILATKPFSARDKLTKYIRFLEQNGGRLPELMSEARNLTAIELYGTDLVLLTFGGLLALIAVVLALFWMLCHNLKTKKRKNE</sequence>
<gene>
    <name evidence="7" type="ORF">niasHT_003835</name>
</gene>
<accession>A0ABD2LW21</accession>
<dbReference type="Gene3D" id="3.40.50.2000">
    <property type="entry name" value="Glycogen Phosphorylase B"/>
    <property type="match status" value="2"/>
</dbReference>
<keyword evidence="3" id="KW-0328">Glycosyltransferase</keyword>
<keyword evidence="6" id="KW-0812">Transmembrane</keyword>
<protein>
    <recommendedName>
        <fullName evidence="2">glucuronosyltransferase</fullName>
        <ecNumber evidence="2">2.4.1.17</ecNumber>
    </recommendedName>
</protein>
<reference evidence="7 8" key="1">
    <citation type="submission" date="2024-10" db="EMBL/GenBank/DDBJ databases">
        <authorList>
            <person name="Kim D."/>
        </authorList>
    </citation>
    <scope>NUCLEOTIDE SEQUENCE [LARGE SCALE GENOMIC DNA]</scope>
    <source>
        <strain evidence="7">BH-2024</strain>
    </source>
</reference>
<comment type="similarity">
    <text evidence="1">Belongs to the UDP-glycosyltransferase family.</text>
</comment>
<dbReference type="EC" id="2.4.1.17" evidence="2"/>
<dbReference type="FunFam" id="3.40.50.2000:FF:000021">
    <property type="entry name" value="UDP-glucuronosyltransferase"/>
    <property type="match status" value="1"/>
</dbReference>
<evidence type="ECO:0000256" key="2">
    <source>
        <dbReference type="ARBA" id="ARBA00012544"/>
    </source>
</evidence>
<feature type="transmembrane region" description="Helical" evidence="6">
    <location>
        <begin position="517"/>
        <end position="539"/>
    </location>
</feature>
<keyword evidence="4" id="KW-0808">Transferase</keyword>
<evidence type="ECO:0000256" key="1">
    <source>
        <dbReference type="ARBA" id="ARBA00009995"/>
    </source>
</evidence>
<evidence type="ECO:0000256" key="3">
    <source>
        <dbReference type="ARBA" id="ARBA00022676"/>
    </source>
</evidence>
<dbReference type="Proteomes" id="UP001620626">
    <property type="component" value="Unassembled WGS sequence"/>
</dbReference>
<comment type="catalytic activity">
    <reaction evidence="5">
        <text>glucuronate acceptor + UDP-alpha-D-glucuronate = acceptor beta-D-glucuronoside + UDP + H(+)</text>
        <dbReference type="Rhea" id="RHEA:21032"/>
        <dbReference type="ChEBI" id="CHEBI:15378"/>
        <dbReference type="ChEBI" id="CHEBI:58052"/>
        <dbReference type="ChEBI" id="CHEBI:58223"/>
        <dbReference type="ChEBI" id="CHEBI:132367"/>
        <dbReference type="ChEBI" id="CHEBI:132368"/>
        <dbReference type="EC" id="2.4.1.17"/>
    </reaction>
</comment>